<proteinExistence type="predicted"/>
<evidence type="ECO:0000313" key="2">
    <source>
        <dbReference type="EMBL" id="KXF82929.1"/>
    </source>
</evidence>
<dbReference type="EMBL" id="LNTY01000006">
    <property type="protein sequence ID" value="KXF82929.1"/>
    <property type="molecule type" value="Genomic_DNA"/>
</dbReference>
<evidence type="ECO:0000259" key="1">
    <source>
        <dbReference type="PROSITE" id="PS51186"/>
    </source>
</evidence>
<dbReference type="Gene3D" id="3.40.630.30">
    <property type="match status" value="1"/>
</dbReference>
<accession>A0A135IBW8</accession>
<reference evidence="2 3" key="1">
    <citation type="submission" date="2015-11" db="EMBL/GenBank/DDBJ databases">
        <title>Genomic Taxonomy of the Vibrionaceae.</title>
        <authorList>
            <person name="Gomez-Gil B."/>
            <person name="Enciso-Ibarra J."/>
        </authorList>
    </citation>
    <scope>NUCLEOTIDE SEQUENCE [LARGE SCALE GENOMIC DNA]</scope>
    <source>
        <strain evidence="2 3">CAIM 912</strain>
    </source>
</reference>
<dbReference type="Proteomes" id="UP000070529">
    <property type="component" value="Unassembled WGS sequence"/>
</dbReference>
<dbReference type="AlphaFoldDB" id="A0A135IBW8"/>
<dbReference type="InterPro" id="IPR000182">
    <property type="entry name" value="GNAT_dom"/>
</dbReference>
<dbReference type="RefSeq" id="WP_067410051.1">
    <property type="nucleotide sequence ID" value="NZ_LNTY01000006.1"/>
</dbReference>
<organism evidence="2 3">
    <name type="scientific">Enterovibrio coralii</name>
    <dbReference type="NCBI Taxonomy" id="294935"/>
    <lineage>
        <taxon>Bacteria</taxon>
        <taxon>Pseudomonadati</taxon>
        <taxon>Pseudomonadota</taxon>
        <taxon>Gammaproteobacteria</taxon>
        <taxon>Vibrionales</taxon>
        <taxon>Vibrionaceae</taxon>
        <taxon>Enterovibrio</taxon>
    </lineage>
</organism>
<keyword evidence="3" id="KW-1185">Reference proteome</keyword>
<dbReference type="CDD" id="cd04301">
    <property type="entry name" value="NAT_SF"/>
    <property type="match status" value="1"/>
</dbReference>
<sequence length="154" mass="17686">MSNTQLVLATKDDASLLQEAALTAFHADYKLYGGYPPNIESLGWFYERIADKQFFKIVVDTAFAGGLCIEDTGDGGMDIRYLYISEAFQNKGIGQDVMSMAENLLPDIQQIYLLTPYKAFRNQYFYEKLGYKKIGEFHPDPDNEFVVFEYQKRL</sequence>
<comment type="caution">
    <text evidence="2">The sequence shown here is derived from an EMBL/GenBank/DDBJ whole genome shotgun (WGS) entry which is preliminary data.</text>
</comment>
<dbReference type="Pfam" id="PF13508">
    <property type="entry name" value="Acetyltransf_7"/>
    <property type="match status" value="1"/>
</dbReference>
<dbReference type="PROSITE" id="PS51186">
    <property type="entry name" value="GNAT"/>
    <property type="match status" value="1"/>
</dbReference>
<dbReference type="SUPFAM" id="SSF55729">
    <property type="entry name" value="Acyl-CoA N-acyltransferases (Nat)"/>
    <property type="match status" value="1"/>
</dbReference>
<name>A0A135IBW8_9GAMM</name>
<feature type="domain" description="N-acetyltransferase" evidence="1">
    <location>
        <begin position="4"/>
        <end position="154"/>
    </location>
</feature>
<dbReference type="InterPro" id="IPR016181">
    <property type="entry name" value="Acyl_CoA_acyltransferase"/>
</dbReference>
<protein>
    <recommendedName>
        <fullName evidence="1">N-acetyltransferase domain-containing protein</fullName>
    </recommendedName>
</protein>
<evidence type="ECO:0000313" key="3">
    <source>
        <dbReference type="Proteomes" id="UP000070529"/>
    </source>
</evidence>
<gene>
    <name evidence="2" type="ORF">ATN88_03975</name>
</gene>
<dbReference type="GO" id="GO:0016747">
    <property type="term" value="F:acyltransferase activity, transferring groups other than amino-acyl groups"/>
    <property type="evidence" value="ECO:0007669"/>
    <property type="project" value="InterPro"/>
</dbReference>
<dbReference type="STRING" id="294935.ATN88_03975"/>